<keyword evidence="1" id="KW-0732">Signal</keyword>
<dbReference type="EMBL" id="FJ645721">
    <property type="protein sequence ID" value="ACQ66091.1"/>
    <property type="molecule type" value="Genomic_DNA"/>
</dbReference>
<organism evidence="2">
    <name type="scientific">Euplotes nobilii</name>
    <name type="common">Ciliate</name>
    <dbReference type="NCBI Taxonomy" id="184062"/>
    <lineage>
        <taxon>Eukaryota</taxon>
        <taxon>Sar</taxon>
        <taxon>Alveolata</taxon>
        <taxon>Ciliophora</taxon>
        <taxon>Intramacronucleata</taxon>
        <taxon>Spirotrichea</taxon>
        <taxon>Hypotrichia</taxon>
        <taxon>Euplotida</taxon>
        <taxon>Euplotidae</taxon>
        <taxon>Euplotes</taxon>
    </lineage>
</organism>
<dbReference type="AlphaFoldDB" id="C4NXD6"/>
<gene>
    <name evidence="2" type="primary">arc2</name>
</gene>
<reference evidence="2" key="1">
    <citation type="journal article" date="2009" name="Mar. Genomics">
        <title>Characterization of the pheromone gene family of an Antarctic and Arctic protozoan ciliate, Euplotes nobilii.</title>
        <authorList>
            <person name="Vallesi A."/>
            <person name="Alimenti C."/>
            <person name="La Terza A."/>
            <person name="Di Giuseppe G."/>
            <person name="Dini F."/>
            <person name="Luporini P."/>
        </authorList>
    </citation>
    <scope>NUCLEOTIDE SEQUENCE</scope>
</reference>
<evidence type="ECO:0000256" key="1">
    <source>
        <dbReference type="SAM" id="SignalP"/>
    </source>
</evidence>
<proteinExistence type="predicted"/>
<feature type="chain" id="PRO_5002941554" evidence="1">
    <location>
        <begin position="20"/>
        <end position="90"/>
    </location>
</feature>
<protein>
    <submittedName>
        <fullName evidence="2">En-A2 pheromone</fullName>
    </submittedName>
</protein>
<name>C4NXD6_EUPNO</name>
<sequence length="90" mass="9698">MTKLSIFVVIAMLVMVSSAFRFQSRMKAKTETQTPDYLGQPPCQYAEEDAVQACTETSGTCGVGCCTLCYIGSELQVCLATASANEHCTQ</sequence>
<feature type="signal peptide" evidence="1">
    <location>
        <begin position="1"/>
        <end position="19"/>
    </location>
</feature>
<accession>C4NXD6</accession>
<evidence type="ECO:0000313" key="2">
    <source>
        <dbReference type="EMBL" id="ACQ66091.1"/>
    </source>
</evidence>